<proteinExistence type="inferred from homology"/>
<keyword evidence="6 7" id="KW-0472">Membrane</keyword>
<keyword evidence="5 7" id="KW-1133">Transmembrane helix</keyword>
<dbReference type="InterPro" id="IPR003416">
    <property type="entry name" value="MgtC/SapB/SrpB/YhiD_fam"/>
</dbReference>
<gene>
    <name evidence="9" type="ordered locus">Tlie_0054</name>
</gene>
<dbReference type="GO" id="GO:0005886">
    <property type="term" value="C:plasma membrane"/>
    <property type="evidence" value="ECO:0007669"/>
    <property type="project" value="UniProtKB-SubCell"/>
</dbReference>
<feature type="transmembrane region" description="Helical" evidence="7">
    <location>
        <begin position="77"/>
        <end position="94"/>
    </location>
</feature>
<feature type="transmembrane region" description="Helical" evidence="7">
    <location>
        <begin position="125"/>
        <end position="143"/>
    </location>
</feature>
<name>G7V5H3_THELD</name>
<evidence type="ECO:0000313" key="9">
    <source>
        <dbReference type="EMBL" id="AER65800.1"/>
    </source>
</evidence>
<feature type="transmembrane region" description="Helical" evidence="7">
    <location>
        <begin position="101"/>
        <end position="119"/>
    </location>
</feature>
<dbReference type="EMBL" id="CP003096">
    <property type="protein sequence ID" value="AER65800.1"/>
    <property type="molecule type" value="Genomic_DNA"/>
</dbReference>
<feature type="transmembrane region" description="Helical" evidence="7">
    <location>
        <begin position="38"/>
        <end position="57"/>
    </location>
</feature>
<sequence length="168" mass="18026">MDASLQLVALSKVIIAVLLGGIIGVERENIGKPAGMRTHMLIAGASTLFVLLGKVIILNYCMSIGQNDFVRGDPIRVIQAIVLGISFIGAGTIIQHQERKTVIYLTSAASILFTAALGICVALDLYILAAGSVVIVLLINRGLRYFDKKILKRRKGSSVSCKDAKPFE</sequence>
<keyword evidence="3" id="KW-1003">Cell membrane</keyword>
<dbReference type="eggNOG" id="COG1285">
    <property type="taxonomic scope" value="Bacteria"/>
</dbReference>
<evidence type="ECO:0000256" key="6">
    <source>
        <dbReference type="ARBA" id="ARBA00023136"/>
    </source>
</evidence>
<evidence type="ECO:0000256" key="2">
    <source>
        <dbReference type="ARBA" id="ARBA00009298"/>
    </source>
</evidence>
<feature type="domain" description="MgtC/SapB/SrpB/YhiD N-terminal" evidence="8">
    <location>
        <begin position="14"/>
        <end position="147"/>
    </location>
</feature>
<keyword evidence="4 7" id="KW-0812">Transmembrane</keyword>
<evidence type="ECO:0000259" key="8">
    <source>
        <dbReference type="Pfam" id="PF02308"/>
    </source>
</evidence>
<keyword evidence="10" id="KW-1185">Reference proteome</keyword>
<dbReference type="PRINTS" id="PR01837">
    <property type="entry name" value="MGTCSAPBPROT"/>
</dbReference>
<accession>G7V5H3</accession>
<comment type="similarity">
    <text evidence="2">Belongs to the MgtC/SapB family.</text>
</comment>
<evidence type="ECO:0000256" key="4">
    <source>
        <dbReference type="ARBA" id="ARBA00022692"/>
    </source>
</evidence>
<dbReference type="OrthoDB" id="9811198at2"/>
<reference evidence="10" key="1">
    <citation type="submission" date="2011-10" db="EMBL/GenBank/DDBJ databases">
        <title>The complete genome of chromosome of Thermovirga lienii DSM 17291.</title>
        <authorList>
            <consortium name="US DOE Joint Genome Institute (JGI-PGF)"/>
            <person name="Lucas S."/>
            <person name="Copeland A."/>
            <person name="Lapidus A."/>
            <person name="Glavina del Rio T."/>
            <person name="Dalin E."/>
            <person name="Tice H."/>
            <person name="Bruce D."/>
            <person name="Goodwin L."/>
            <person name="Pitluck S."/>
            <person name="Peters L."/>
            <person name="Mikhailova N."/>
            <person name="Saunders E."/>
            <person name="Kyrpides N."/>
            <person name="Mavromatis K."/>
            <person name="Ivanova N."/>
            <person name="Last F.I."/>
            <person name="Brettin T."/>
            <person name="Detter J.C."/>
            <person name="Han C."/>
            <person name="Larimer F."/>
            <person name="Land M."/>
            <person name="Hauser L."/>
            <person name="Markowitz V."/>
            <person name="Cheng J.-F."/>
            <person name="Hugenholtz P."/>
            <person name="Woyke T."/>
            <person name="Wu D."/>
            <person name="Spring S."/>
            <person name="Schroeder M."/>
            <person name="Brambilla E.-M."/>
            <person name="Klenk H.-P."/>
            <person name="Eisen J.A."/>
        </authorList>
    </citation>
    <scope>NUCLEOTIDE SEQUENCE [LARGE SCALE GENOMIC DNA]</scope>
    <source>
        <strain evidence="10">ATCC BAA-1197 / DSM 17291 / Cas60314</strain>
    </source>
</reference>
<evidence type="ECO:0000256" key="5">
    <source>
        <dbReference type="ARBA" id="ARBA00022989"/>
    </source>
</evidence>
<dbReference type="PANTHER" id="PTHR33778:SF1">
    <property type="entry name" value="MAGNESIUM TRANSPORTER YHID-RELATED"/>
    <property type="match status" value="1"/>
</dbReference>
<evidence type="ECO:0000256" key="1">
    <source>
        <dbReference type="ARBA" id="ARBA00004651"/>
    </source>
</evidence>
<dbReference type="PANTHER" id="PTHR33778">
    <property type="entry name" value="PROTEIN MGTC"/>
    <property type="match status" value="1"/>
</dbReference>
<organism evidence="9 10">
    <name type="scientific">Thermovirga lienii (strain ATCC BAA-1197 / DSM 17291 / Cas60314)</name>
    <dbReference type="NCBI Taxonomy" id="580340"/>
    <lineage>
        <taxon>Bacteria</taxon>
        <taxon>Thermotogati</taxon>
        <taxon>Synergistota</taxon>
        <taxon>Synergistia</taxon>
        <taxon>Synergistales</taxon>
        <taxon>Thermovirgaceae</taxon>
        <taxon>Thermovirga</taxon>
    </lineage>
</organism>
<comment type="subcellular location">
    <subcellularLocation>
        <location evidence="1">Cell membrane</location>
        <topology evidence="1">Multi-pass membrane protein</topology>
    </subcellularLocation>
</comment>
<dbReference type="HOGENOM" id="CLU_079292_1_0_0"/>
<dbReference type="InterPro" id="IPR049177">
    <property type="entry name" value="MgtC_SapB_SrpB_YhiD_N"/>
</dbReference>
<dbReference type="STRING" id="580340.Tlie_0054"/>
<evidence type="ECO:0000313" key="10">
    <source>
        <dbReference type="Proteomes" id="UP000005868"/>
    </source>
</evidence>
<dbReference type="Pfam" id="PF02308">
    <property type="entry name" value="MgtC"/>
    <property type="match status" value="1"/>
</dbReference>
<dbReference type="Proteomes" id="UP000005868">
    <property type="component" value="Chromosome"/>
</dbReference>
<dbReference type="KEGG" id="tli:Tlie_0054"/>
<feature type="transmembrane region" description="Helical" evidence="7">
    <location>
        <begin position="6"/>
        <end position="26"/>
    </location>
</feature>
<evidence type="ECO:0000256" key="3">
    <source>
        <dbReference type="ARBA" id="ARBA00022475"/>
    </source>
</evidence>
<evidence type="ECO:0000256" key="7">
    <source>
        <dbReference type="SAM" id="Phobius"/>
    </source>
</evidence>
<protein>
    <submittedName>
        <fullName evidence="9">MgtC/SapB transporter</fullName>
    </submittedName>
</protein>
<reference evidence="9 10" key="2">
    <citation type="journal article" date="2012" name="Stand. Genomic Sci.">
        <title>Genome sequence of the moderately thermophilic, amino-acid-degrading and sulfur-reducing bacterium Thermovirga lienii type strain (Cas60314(T)).</title>
        <authorList>
            <person name="Goker M."/>
            <person name="Saunders E."/>
            <person name="Lapidus A."/>
            <person name="Nolan M."/>
            <person name="Lucas S."/>
            <person name="Hammon N."/>
            <person name="Deshpande S."/>
            <person name="Cheng J.F."/>
            <person name="Han C."/>
            <person name="Tapia R."/>
            <person name="Goodwin L.A."/>
            <person name="Pitluck S."/>
            <person name="Liolios K."/>
            <person name="Mavromatis K."/>
            <person name="Pagani I."/>
            <person name="Ivanova N."/>
            <person name="Mikhailova N."/>
            <person name="Pati A."/>
            <person name="Chen A."/>
            <person name="Palaniappan K."/>
            <person name="Land M."/>
            <person name="Chang Y.J."/>
            <person name="Jeffries C.D."/>
            <person name="Brambilla E.M."/>
            <person name="Rohde M."/>
            <person name="Spring S."/>
            <person name="Detter J.C."/>
            <person name="Woyke T."/>
            <person name="Bristow J."/>
            <person name="Eisen J.A."/>
            <person name="Markowitz V."/>
            <person name="Hugenholtz P."/>
            <person name="Kyrpides N.C."/>
            <person name="Klenk H.P."/>
        </authorList>
    </citation>
    <scope>NUCLEOTIDE SEQUENCE [LARGE SCALE GENOMIC DNA]</scope>
    <source>
        <strain evidence="10">ATCC BAA-1197 / DSM 17291 / Cas60314</strain>
    </source>
</reference>
<dbReference type="AlphaFoldDB" id="G7V5H3"/>